<dbReference type="InterPro" id="IPR000504">
    <property type="entry name" value="RRM_dom"/>
</dbReference>
<dbReference type="PROSITE" id="PS50102">
    <property type="entry name" value="RRM"/>
    <property type="match status" value="2"/>
</dbReference>
<feature type="compositionally biased region" description="Pro residues" evidence="11">
    <location>
        <begin position="276"/>
        <end position="286"/>
    </location>
</feature>
<evidence type="ECO:0000256" key="9">
    <source>
        <dbReference type="ARBA" id="ARBA00070533"/>
    </source>
</evidence>
<evidence type="ECO:0000256" key="5">
    <source>
        <dbReference type="ARBA" id="ARBA00022737"/>
    </source>
</evidence>
<evidence type="ECO:0000256" key="2">
    <source>
        <dbReference type="ARBA" id="ARBA00008363"/>
    </source>
</evidence>
<evidence type="ECO:0000313" key="14">
    <source>
        <dbReference type="Proteomes" id="UP000355283"/>
    </source>
</evidence>
<reference evidence="13 14" key="1">
    <citation type="submission" date="2019-01" db="EMBL/GenBank/DDBJ databases">
        <title>Nuclear Genome Assembly of the Microalgal Biofuel strain Nannochloropsis salina CCMP1776.</title>
        <authorList>
            <person name="Hovde B."/>
        </authorList>
    </citation>
    <scope>NUCLEOTIDE SEQUENCE [LARGE SCALE GENOMIC DNA]</scope>
    <source>
        <strain evidence="13 14">CCMP1776</strain>
    </source>
</reference>
<dbReference type="CDD" id="cd12334">
    <property type="entry name" value="RRM1_SF3B4"/>
    <property type="match status" value="1"/>
</dbReference>
<dbReference type="GO" id="GO:0071011">
    <property type="term" value="C:precatalytic spliceosome"/>
    <property type="evidence" value="ECO:0007669"/>
    <property type="project" value="TreeGrafter"/>
</dbReference>
<feature type="compositionally biased region" description="Pro residues" evidence="11">
    <location>
        <begin position="245"/>
        <end position="267"/>
    </location>
</feature>
<keyword evidence="7" id="KW-0508">mRNA splicing</keyword>
<organism evidence="13 14">
    <name type="scientific">Nannochloropsis salina CCMP1776</name>
    <dbReference type="NCBI Taxonomy" id="1027361"/>
    <lineage>
        <taxon>Eukaryota</taxon>
        <taxon>Sar</taxon>
        <taxon>Stramenopiles</taxon>
        <taxon>Ochrophyta</taxon>
        <taxon>Eustigmatophyceae</taxon>
        <taxon>Eustigmatales</taxon>
        <taxon>Monodopsidaceae</taxon>
        <taxon>Microchloropsis</taxon>
        <taxon>Microchloropsis salina</taxon>
    </lineage>
</organism>
<evidence type="ECO:0000256" key="4">
    <source>
        <dbReference type="ARBA" id="ARBA00022728"/>
    </source>
</evidence>
<dbReference type="InterPro" id="IPR034158">
    <property type="entry name" value="SF3B4_RRM1"/>
</dbReference>
<evidence type="ECO:0000256" key="11">
    <source>
        <dbReference type="SAM" id="MobiDB-lite"/>
    </source>
</evidence>
<dbReference type="GO" id="GO:0048026">
    <property type="term" value="P:positive regulation of mRNA splicing, via spliceosome"/>
    <property type="evidence" value="ECO:0007669"/>
    <property type="project" value="TreeGrafter"/>
</dbReference>
<comment type="subcellular location">
    <subcellularLocation>
        <location evidence="1">Nucleus</location>
    </subcellularLocation>
</comment>
<evidence type="ECO:0000259" key="12">
    <source>
        <dbReference type="PROSITE" id="PS50102"/>
    </source>
</evidence>
<evidence type="ECO:0000256" key="7">
    <source>
        <dbReference type="ARBA" id="ARBA00023187"/>
    </source>
</evidence>
<evidence type="ECO:0000256" key="8">
    <source>
        <dbReference type="ARBA" id="ARBA00023242"/>
    </source>
</evidence>
<feature type="region of interest" description="Disordered" evidence="11">
    <location>
        <begin position="213"/>
        <end position="315"/>
    </location>
</feature>
<keyword evidence="4" id="KW-0747">Spliceosome</keyword>
<keyword evidence="6 10" id="KW-0694">RNA-binding</keyword>
<feature type="domain" description="RRM" evidence="12">
    <location>
        <begin position="13"/>
        <end position="91"/>
    </location>
</feature>
<evidence type="ECO:0000256" key="6">
    <source>
        <dbReference type="ARBA" id="ARBA00022884"/>
    </source>
</evidence>
<feature type="compositionally biased region" description="Low complexity" evidence="11">
    <location>
        <begin position="235"/>
        <end position="244"/>
    </location>
</feature>
<dbReference type="GO" id="GO:0008380">
    <property type="term" value="P:RNA splicing"/>
    <property type="evidence" value="ECO:0007669"/>
    <property type="project" value="UniProtKB-KW"/>
</dbReference>
<dbReference type="OrthoDB" id="10259687at2759"/>
<proteinExistence type="inferred from homology"/>
<feature type="compositionally biased region" description="Pro residues" evidence="11">
    <location>
        <begin position="302"/>
        <end position="315"/>
    </location>
</feature>
<dbReference type="InterPro" id="IPR035979">
    <property type="entry name" value="RBD_domain_sf"/>
</dbReference>
<keyword evidence="8" id="KW-0539">Nucleus</keyword>
<keyword evidence="3" id="KW-0507">mRNA processing</keyword>
<dbReference type="AlphaFoldDB" id="A0A4D9D6R3"/>
<feature type="domain" description="RRM" evidence="12">
    <location>
        <begin position="100"/>
        <end position="179"/>
    </location>
</feature>
<comment type="caution">
    <text evidence="13">The sequence shown here is derived from an EMBL/GenBank/DDBJ whole genome shotgun (WGS) entry which is preliminary data.</text>
</comment>
<dbReference type="SMART" id="SM00360">
    <property type="entry name" value="RRM"/>
    <property type="match status" value="2"/>
</dbReference>
<dbReference type="Gene3D" id="3.30.70.330">
    <property type="match status" value="2"/>
</dbReference>
<dbReference type="CDD" id="cd12335">
    <property type="entry name" value="RRM2_SF3B4"/>
    <property type="match status" value="1"/>
</dbReference>
<evidence type="ECO:0000256" key="3">
    <source>
        <dbReference type="ARBA" id="ARBA00022664"/>
    </source>
</evidence>
<dbReference type="InterPro" id="IPR034159">
    <property type="entry name" value="SF3B4_RRM2"/>
</dbReference>
<gene>
    <name evidence="13" type="ORF">NSK_003568</name>
</gene>
<evidence type="ECO:0000256" key="10">
    <source>
        <dbReference type="PROSITE-ProRule" id="PRU00176"/>
    </source>
</evidence>
<dbReference type="InterPro" id="IPR052084">
    <property type="entry name" value="SF3B4_spliceosome_assoc"/>
</dbReference>
<dbReference type="FunFam" id="3.30.70.330:FF:000059">
    <property type="entry name" value="splicing factor 3B subunit 4"/>
    <property type="match status" value="1"/>
</dbReference>
<dbReference type="Proteomes" id="UP000355283">
    <property type="component" value="Unassembled WGS sequence"/>
</dbReference>
<dbReference type="GO" id="GO:0006397">
    <property type="term" value="P:mRNA processing"/>
    <property type="evidence" value="ECO:0007669"/>
    <property type="project" value="UniProtKB-KW"/>
</dbReference>
<dbReference type="PANTHER" id="PTHR48030:SF3">
    <property type="entry name" value="SPLICING FACTOR 3B SUBUNIT 4"/>
    <property type="match status" value="1"/>
</dbReference>
<sequence>MASGAIEQRNQDATVYCGGLDEKVTEDLLWELMQNVGPVVHVHMPRDKVTGMHQCFGFVEFRSEEDADYAVKIMNMVRMYGKPLRVNKASQDRKTVDVGANLFIGNLAAEVDEKDLYDTFSAFGGITQPPKVMFDPDTGHTKGFGFVSFDSFEAADYAIECMNGAYLGGRPICVQYAYKKDSKGERHGSQAERLLAASNQQAVRFKAHTLFATGPGQIGTGMGAPPPPPSNTGAGQPQHQQQQYFPPPPPFGMQGSIPPPPPPPPPGYGHHQQYYAPPPPPPPPPAMGMADTRISKPLRRPSAPPPPPPPGSRSQ</sequence>
<keyword evidence="14" id="KW-1185">Reference proteome</keyword>
<accession>A0A4D9D6R3</accession>
<name>A0A4D9D6R3_9STRA</name>
<dbReference type="EMBL" id="SDOX01000016">
    <property type="protein sequence ID" value="TFJ85145.1"/>
    <property type="molecule type" value="Genomic_DNA"/>
</dbReference>
<dbReference type="InterPro" id="IPR012677">
    <property type="entry name" value="Nucleotide-bd_a/b_plait_sf"/>
</dbReference>
<comment type="similarity">
    <text evidence="2">Belongs to the SF3B4 family.</text>
</comment>
<dbReference type="FunFam" id="3.30.70.330:FF:000505">
    <property type="entry name" value="Splicing factor 3B subunit 4"/>
    <property type="match status" value="1"/>
</dbReference>
<protein>
    <recommendedName>
        <fullName evidence="9">Splicing factor 3B subunit 4</fullName>
    </recommendedName>
</protein>
<dbReference type="PANTHER" id="PTHR48030">
    <property type="entry name" value="SPLICING FACTOR 3B SUBUNIT 4"/>
    <property type="match status" value="1"/>
</dbReference>
<dbReference type="GO" id="GO:0003723">
    <property type="term" value="F:RNA binding"/>
    <property type="evidence" value="ECO:0007669"/>
    <property type="project" value="UniProtKB-UniRule"/>
</dbReference>
<keyword evidence="5" id="KW-0677">Repeat</keyword>
<dbReference type="SUPFAM" id="SSF54928">
    <property type="entry name" value="RNA-binding domain, RBD"/>
    <property type="match status" value="1"/>
</dbReference>
<dbReference type="GO" id="GO:0005730">
    <property type="term" value="C:nucleolus"/>
    <property type="evidence" value="ECO:0007669"/>
    <property type="project" value="TreeGrafter"/>
</dbReference>
<dbReference type="Pfam" id="PF00076">
    <property type="entry name" value="RRM_1"/>
    <property type="match status" value="2"/>
</dbReference>
<evidence type="ECO:0000256" key="1">
    <source>
        <dbReference type="ARBA" id="ARBA00004123"/>
    </source>
</evidence>
<evidence type="ECO:0000313" key="13">
    <source>
        <dbReference type="EMBL" id="TFJ85145.1"/>
    </source>
</evidence>